<organism evidence="1 2">
    <name type="scientific">Etheostoma spectabile</name>
    <name type="common">orangethroat darter</name>
    <dbReference type="NCBI Taxonomy" id="54343"/>
    <lineage>
        <taxon>Eukaryota</taxon>
        <taxon>Metazoa</taxon>
        <taxon>Chordata</taxon>
        <taxon>Craniata</taxon>
        <taxon>Vertebrata</taxon>
        <taxon>Euteleostomi</taxon>
        <taxon>Actinopterygii</taxon>
        <taxon>Neopterygii</taxon>
        <taxon>Teleostei</taxon>
        <taxon>Neoteleostei</taxon>
        <taxon>Acanthomorphata</taxon>
        <taxon>Eupercaria</taxon>
        <taxon>Perciformes</taxon>
        <taxon>Percoidei</taxon>
        <taxon>Percidae</taxon>
        <taxon>Etheostomatinae</taxon>
        <taxon>Etheostoma</taxon>
    </lineage>
</organism>
<reference evidence="1 2" key="1">
    <citation type="submission" date="2019-08" db="EMBL/GenBank/DDBJ databases">
        <title>A chromosome-level genome assembly, high-density linkage maps, and genome scans reveal the genomic architecture of hybrid incompatibilities underlying speciation via character displacement in darters (Percidae: Etheostominae).</title>
        <authorList>
            <person name="Moran R.L."/>
            <person name="Catchen J.M."/>
            <person name="Fuller R.C."/>
        </authorList>
    </citation>
    <scope>NUCLEOTIDE SEQUENCE [LARGE SCALE GENOMIC DNA]</scope>
    <source>
        <strain evidence="1">EspeVRDwgs_2016</strain>
        <tissue evidence="1">Muscle</tissue>
    </source>
</reference>
<protein>
    <submittedName>
        <fullName evidence="1">Uncharacterized protein</fullName>
    </submittedName>
</protein>
<keyword evidence="2" id="KW-1185">Reference proteome</keyword>
<evidence type="ECO:0000313" key="1">
    <source>
        <dbReference type="EMBL" id="KAA8578551.1"/>
    </source>
</evidence>
<evidence type="ECO:0000313" key="2">
    <source>
        <dbReference type="Proteomes" id="UP000327493"/>
    </source>
</evidence>
<dbReference type="Proteomes" id="UP000327493">
    <property type="component" value="Unassembled WGS sequence"/>
</dbReference>
<dbReference type="EMBL" id="VOFY01000510">
    <property type="protein sequence ID" value="KAA8578551.1"/>
    <property type="molecule type" value="Genomic_DNA"/>
</dbReference>
<name>A0A5J5CDQ2_9PERO</name>
<gene>
    <name evidence="1" type="ORF">FQN60_007119</name>
</gene>
<sequence length="81" mass="9649">MLNQMTLQVQPQSRRQSQKSEVHCLSPSFLTKWCSHWTGEDRWEGVVLDHKRWPTPMKKAINDLLHKHRGQKDMLKLVDQD</sequence>
<dbReference type="AlphaFoldDB" id="A0A5J5CDQ2"/>
<accession>A0A5J5CDQ2</accession>
<proteinExistence type="predicted"/>
<comment type="caution">
    <text evidence="1">The sequence shown here is derived from an EMBL/GenBank/DDBJ whole genome shotgun (WGS) entry which is preliminary data.</text>
</comment>
<feature type="non-terminal residue" evidence="1">
    <location>
        <position position="81"/>
    </location>
</feature>